<evidence type="ECO:0000256" key="5">
    <source>
        <dbReference type="SAM" id="MobiDB-lite"/>
    </source>
</evidence>
<dbReference type="InterPro" id="IPR006578">
    <property type="entry name" value="MADF-dom"/>
</dbReference>
<feature type="domain" description="MADF" evidence="6">
    <location>
        <begin position="97"/>
        <end position="188"/>
    </location>
</feature>
<feature type="compositionally biased region" description="Polar residues" evidence="5">
    <location>
        <begin position="46"/>
        <end position="56"/>
    </location>
</feature>
<comment type="similarity">
    <text evidence="1">Belongs to the nitroreductase family.</text>
</comment>
<dbReference type="PANTHER" id="PTHR23026">
    <property type="entry name" value="NADPH NITROREDUCTASE"/>
    <property type="match status" value="1"/>
</dbReference>
<name>A0AB39ZW85_DROSZ</name>
<reference evidence="8" key="1">
    <citation type="submission" date="2025-08" db="UniProtKB">
        <authorList>
            <consortium name="RefSeq"/>
        </authorList>
    </citation>
    <scope>IDENTIFICATION</scope>
</reference>
<dbReference type="GO" id="GO:0006570">
    <property type="term" value="P:tyrosine metabolic process"/>
    <property type="evidence" value="ECO:0007669"/>
    <property type="project" value="TreeGrafter"/>
</dbReference>
<dbReference type="Pfam" id="PF00881">
    <property type="entry name" value="Nitroreductase"/>
    <property type="match status" value="1"/>
</dbReference>
<organism evidence="7 8">
    <name type="scientific">Drosophila suzukii</name>
    <name type="common">Spotted-wing drosophila fruit fly</name>
    <dbReference type="NCBI Taxonomy" id="28584"/>
    <lineage>
        <taxon>Eukaryota</taxon>
        <taxon>Metazoa</taxon>
        <taxon>Ecdysozoa</taxon>
        <taxon>Arthropoda</taxon>
        <taxon>Hexapoda</taxon>
        <taxon>Insecta</taxon>
        <taxon>Pterygota</taxon>
        <taxon>Neoptera</taxon>
        <taxon>Endopterygota</taxon>
        <taxon>Diptera</taxon>
        <taxon>Brachycera</taxon>
        <taxon>Muscomorpha</taxon>
        <taxon>Ephydroidea</taxon>
        <taxon>Drosophilidae</taxon>
        <taxon>Drosophila</taxon>
        <taxon>Sophophora</taxon>
    </lineage>
</organism>
<keyword evidence="3" id="KW-0288">FMN</keyword>
<evidence type="ECO:0000256" key="3">
    <source>
        <dbReference type="ARBA" id="ARBA00022643"/>
    </source>
</evidence>
<dbReference type="RefSeq" id="XP_016944530.4">
    <property type="nucleotide sequence ID" value="XM_017089041.4"/>
</dbReference>
<feature type="region of interest" description="Disordered" evidence="5">
    <location>
        <begin position="413"/>
        <end position="444"/>
    </location>
</feature>
<dbReference type="InterPro" id="IPR050627">
    <property type="entry name" value="Nitroreductase/BluB"/>
</dbReference>
<evidence type="ECO:0000256" key="4">
    <source>
        <dbReference type="ARBA" id="ARBA00023002"/>
    </source>
</evidence>
<dbReference type="GO" id="GO:0005886">
    <property type="term" value="C:plasma membrane"/>
    <property type="evidence" value="ECO:0007669"/>
    <property type="project" value="TreeGrafter"/>
</dbReference>
<keyword evidence="2" id="KW-0285">Flavoprotein</keyword>
<dbReference type="Proteomes" id="UP001652628">
    <property type="component" value="Chromosome 3"/>
</dbReference>
<dbReference type="GO" id="GO:0140616">
    <property type="term" value="F:iodotyrosine deiodinase activity"/>
    <property type="evidence" value="ECO:0007669"/>
    <property type="project" value="UniProtKB-ARBA"/>
</dbReference>
<dbReference type="Pfam" id="PF10545">
    <property type="entry name" value="MADF_DNA_bdg"/>
    <property type="match status" value="1"/>
</dbReference>
<feature type="compositionally biased region" description="Low complexity" evidence="5">
    <location>
        <begin position="21"/>
        <end position="36"/>
    </location>
</feature>
<dbReference type="CDD" id="cd02144">
    <property type="entry name" value="iodotyrosine_dehalogenase"/>
    <property type="match status" value="1"/>
</dbReference>
<accession>A0AB39ZW85</accession>
<keyword evidence="7" id="KW-1185">Reference proteome</keyword>
<protein>
    <recommendedName>
        <fullName evidence="6">MADF domain-containing protein</fullName>
    </recommendedName>
</protein>
<feature type="compositionally biased region" description="Polar residues" evidence="5">
    <location>
        <begin position="330"/>
        <end position="344"/>
    </location>
</feature>
<feature type="compositionally biased region" description="Basic and acidic residues" evidence="5">
    <location>
        <begin position="247"/>
        <end position="311"/>
    </location>
</feature>
<evidence type="ECO:0000313" key="7">
    <source>
        <dbReference type="Proteomes" id="UP001652628"/>
    </source>
</evidence>
<evidence type="ECO:0000256" key="1">
    <source>
        <dbReference type="ARBA" id="ARBA00007118"/>
    </source>
</evidence>
<dbReference type="AlphaFoldDB" id="A0AB39ZW85"/>
<gene>
    <name evidence="8" type="primary">LOC108020673</name>
</gene>
<dbReference type="InterPro" id="IPR029479">
    <property type="entry name" value="Nitroreductase"/>
</dbReference>
<keyword evidence="4" id="KW-0560">Oxidoreductase</keyword>
<dbReference type="GO" id="GO:0032553">
    <property type="term" value="F:ribonucleotide binding"/>
    <property type="evidence" value="ECO:0007669"/>
    <property type="project" value="UniProtKB-ARBA"/>
</dbReference>
<dbReference type="PROSITE" id="PS51029">
    <property type="entry name" value="MADF"/>
    <property type="match status" value="1"/>
</dbReference>
<dbReference type="Gene3D" id="3.40.109.10">
    <property type="entry name" value="NADH Oxidase"/>
    <property type="match status" value="1"/>
</dbReference>
<dbReference type="InterPro" id="IPR000415">
    <property type="entry name" value="Nitroreductase-like"/>
</dbReference>
<dbReference type="GeneID" id="108020673"/>
<evidence type="ECO:0000313" key="8">
    <source>
        <dbReference type="RefSeq" id="XP_016944530.4"/>
    </source>
</evidence>
<evidence type="ECO:0000256" key="2">
    <source>
        <dbReference type="ARBA" id="ARBA00022630"/>
    </source>
</evidence>
<feature type="region of interest" description="Disordered" evidence="5">
    <location>
        <begin position="21"/>
        <end position="59"/>
    </location>
</feature>
<evidence type="ECO:0000259" key="6">
    <source>
        <dbReference type="PROSITE" id="PS51029"/>
    </source>
</evidence>
<proteinExistence type="inferred from homology"/>
<dbReference type="SMART" id="SM00595">
    <property type="entry name" value="MADF"/>
    <property type="match status" value="1"/>
</dbReference>
<dbReference type="PANTHER" id="PTHR23026:SF90">
    <property type="entry name" value="IODOTYROSINE DEIODINASE 1"/>
    <property type="match status" value="1"/>
</dbReference>
<dbReference type="SUPFAM" id="SSF55469">
    <property type="entry name" value="FMN-dependent nitroreductase-like"/>
    <property type="match status" value="1"/>
</dbReference>
<feature type="region of interest" description="Disordered" evidence="5">
    <location>
        <begin position="246"/>
        <end position="344"/>
    </location>
</feature>
<sequence>MELKHRRCCFRRSASSCLMTPMRTRSSRISSSESQSAEVTKPGIESITSPTTSNTLGKPKKSKGLFSFLFGKRVRKSKKEDLLRSHNSSFEEQDVRKLIRLYCKHDNLYNPKNLYFGNKEIDEDCYNDMMRSFPGKSSSQLRSCIEELRILFEREYTIIERARRKYGEILTPSIRYYNEFLFLVPHIRNDFDSGTSLLSSRILPSTDLKNQMVTTEMLCQKLTNFPGFPLAAFPGNVLLKRLKKTNRQGETREAQEVDQKEDQITEQESLEKKKPSDHKDEVKENISEQKVEVMEKTSEHESQVKDQEDQQQKVTFSPSSEQKSIDYSEEGSQQNKTTSNISTQSSYYVNEQNLKTTDLTCSCRSETLDSPQKPVACPWRPENTPCVPKCRGAVSSSTHTYIACPWQPEKAPTVSETKVDPTESCPKSDAMDETKPSTQSGNSQQVQMLCDMIRTELSTAPDFIYFDAKWRIIEILREVHKRQLVHQKAMPQHNPHRPIPPQKRICGEPYVMPKNQKYKSDRNPQEKGSPRICDQINTMELDELISSSKLLKHWPSFLLCLGLVWMIKKVFYKRNRGPQRYTLKEPVEKVEDWEDNDDALQPALEEKPHVAFVPGENLNPNGADRFYKLIQGRRSIRSFKSHPKPDLSVIEDCIRAAGTAPSGAHTEPWTYCVVENADIKQTIREIVEQEEFINYSQRMHLQWVTDLRPLQTNHVKEYLTDAPYLVLIFKQTYGLTGTGKRKRHYYNEISTSISAGILLCALQAAGLSSLVTTPLNCGPALRNLLQRPVNEKLLILLPVGYPKDDCTVPDLERKILSDFMITF</sequence>